<keyword evidence="2" id="KW-1185">Reference proteome</keyword>
<reference evidence="1" key="1">
    <citation type="submission" date="2021-10" db="EMBL/GenBank/DDBJ databases">
        <title>Melipona bicolor Genome sequencing and assembly.</title>
        <authorList>
            <person name="Araujo N.S."/>
            <person name="Arias M.C."/>
        </authorList>
    </citation>
    <scope>NUCLEOTIDE SEQUENCE</scope>
    <source>
        <strain evidence="1">USP_2M_L1-L4_2017</strain>
        <tissue evidence="1">Whole body</tissue>
    </source>
</reference>
<dbReference type="Gene3D" id="1.20.58.60">
    <property type="match status" value="1"/>
</dbReference>
<proteinExistence type="predicted"/>
<dbReference type="Pfam" id="PF00435">
    <property type="entry name" value="Spectrin"/>
    <property type="match status" value="1"/>
</dbReference>
<sequence>MRRSGNLMIPPTKYACSKRRWRIFRRGAETIQSSWQNPSDTNEAMELVEQLEKFDERLVPIQKSIEYANDQESVFASSSVIVSHALLAKLEDLNARWKVLQVAVDERYQLVANVLLRMRKVQRENPNLKGIIESVSSEKTSNNEYA</sequence>
<evidence type="ECO:0008006" key="3">
    <source>
        <dbReference type="Google" id="ProtNLM"/>
    </source>
</evidence>
<evidence type="ECO:0000313" key="1">
    <source>
        <dbReference type="EMBL" id="KAK1132022.1"/>
    </source>
</evidence>
<dbReference type="Proteomes" id="UP001177670">
    <property type="component" value="Unassembled WGS sequence"/>
</dbReference>
<dbReference type="EMBL" id="JAHYIQ010000005">
    <property type="protein sequence ID" value="KAK1132022.1"/>
    <property type="molecule type" value="Genomic_DNA"/>
</dbReference>
<dbReference type="InterPro" id="IPR002017">
    <property type="entry name" value="Spectrin_repeat"/>
</dbReference>
<organism evidence="1 2">
    <name type="scientific">Melipona bicolor</name>
    <dbReference type="NCBI Taxonomy" id="60889"/>
    <lineage>
        <taxon>Eukaryota</taxon>
        <taxon>Metazoa</taxon>
        <taxon>Ecdysozoa</taxon>
        <taxon>Arthropoda</taxon>
        <taxon>Hexapoda</taxon>
        <taxon>Insecta</taxon>
        <taxon>Pterygota</taxon>
        <taxon>Neoptera</taxon>
        <taxon>Endopterygota</taxon>
        <taxon>Hymenoptera</taxon>
        <taxon>Apocrita</taxon>
        <taxon>Aculeata</taxon>
        <taxon>Apoidea</taxon>
        <taxon>Anthophila</taxon>
        <taxon>Apidae</taxon>
        <taxon>Melipona</taxon>
    </lineage>
</organism>
<dbReference type="SUPFAM" id="SSF46966">
    <property type="entry name" value="Spectrin repeat"/>
    <property type="match status" value="1"/>
</dbReference>
<accession>A0AA40G6I3</accession>
<comment type="caution">
    <text evidence="1">The sequence shown here is derived from an EMBL/GenBank/DDBJ whole genome shotgun (WGS) entry which is preliminary data.</text>
</comment>
<dbReference type="AlphaFoldDB" id="A0AA40G6I3"/>
<gene>
    <name evidence="1" type="ORF">K0M31_016163</name>
</gene>
<protein>
    <recommendedName>
        <fullName evidence="3">Dystrophin</fullName>
    </recommendedName>
</protein>
<name>A0AA40G6I3_9HYME</name>
<evidence type="ECO:0000313" key="2">
    <source>
        <dbReference type="Proteomes" id="UP001177670"/>
    </source>
</evidence>